<dbReference type="GO" id="GO:0043066">
    <property type="term" value="P:negative regulation of apoptotic process"/>
    <property type="evidence" value="ECO:0007669"/>
    <property type="project" value="TreeGrafter"/>
</dbReference>
<evidence type="ECO:0000256" key="2">
    <source>
        <dbReference type="SAM" id="Phobius"/>
    </source>
</evidence>
<dbReference type="PANTHER" id="PTHR10044">
    <property type="entry name" value="INHIBITOR OF APOPTOSIS"/>
    <property type="match status" value="1"/>
</dbReference>
<dbReference type="GO" id="GO:0031398">
    <property type="term" value="P:positive regulation of protein ubiquitination"/>
    <property type="evidence" value="ECO:0007669"/>
    <property type="project" value="TreeGrafter"/>
</dbReference>
<dbReference type="PANTHER" id="PTHR10044:SF139">
    <property type="entry name" value="DEATH-ASSOCIATED INHIBITOR OF APOPTOSIS 2"/>
    <property type="match status" value="1"/>
</dbReference>
<keyword evidence="2" id="KW-0472">Membrane</keyword>
<proteinExistence type="predicted"/>
<accession>A0AAD9QWD9</accession>
<dbReference type="Pfam" id="PF00653">
    <property type="entry name" value="BIR"/>
    <property type="match status" value="1"/>
</dbReference>
<dbReference type="EMBL" id="JARQWQ010000012">
    <property type="protein sequence ID" value="KAK2568281.1"/>
    <property type="molecule type" value="Genomic_DNA"/>
</dbReference>
<feature type="region of interest" description="Disordered" evidence="1">
    <location>
        <begin position="92"/>
        <end position="131"/>
    </location>
</feature>
<evidence type="ECO:0000256" key="1">
    <source>
        <dbReference type="SAM" id="MobiDB-lite"/>
    </source>
</evidence>
<gene>
    <name evidence="3" type="ORF">P5673_007288</name>
</gene>
<keyword evidence="4" id="KW-1185">Reference proteome</keyword>
<dbReference type="Proteomes" id="UP001249851">
    <property type="component" value="Unassembled WGS sequence"/>
</dbReference>
<keyword evidence="2" id="KW-1133">Transmembrane helix</keyword>
<dbReference type="GO" id="GO:0043027">
    <property type="term" value="F:cysteine-type endopeptidase inhibitor activity involved in apoptotic process"/>
    <property type="evidence" value="ECO:0007669"/>
    <property type="project" value="TreeGrafter"/>
</dbReference>
<dbReference type="GO" id="GO:0061630">
    <property type="term" value="F:ubiquitin protein ligase activity"/>
    <property type="evidence" value="ECO:0007669"/>
    <property type="project" value="TreeGrafter"/>
</dbReference>
<dbReference type="SUPFAM" id="SSF57924">
    <property type="entry name" value="Inhibitor of apoptosis (IAP) repeat"/>
    <property type="match status" value="1"/>
</dbReference>
<dbReference type="GO" id="GO:0005634">
    <property type="term" value="C:nucleus"/>
    <property type="evidence" value="ECO:0007669"/>
    <property type="project" value="TreeGrafter"/>
</dbReference>
<protein>
    <submittedName>
        <fullName evidence="3">Baculoviral IAP repeat-containing protein 2</fullName>
    </submittedName>
</protein>
<dbReference type="SMART" id="SM00238">
    <property type="entry name" value="BIR"/>
    <property type="match status" value="1"/>
</dbReference>
<dbReference type="CDD" id="cd00022">
    <property type="entry name" value="BIR"/>
    <property type="match status" value="1"/>
</dbReference>
<keyword evidence="2" id="KW-0812">Transmembrane</keyword>
<reference evidence="3" key="1">
    <citation type="journal article" date="2023" name="G3 (Bethesda)">
        <title>Whole genome assembly and annotation of the endangered Caribbean coral Acropora cervicornis.</title>
        <authorList>
            <person name="Selwyn J.D."/>
            <person name="Vollmer S.V."/>
        </authorList>
    </citation>
    <scope>NUCLEOTIDE SEQUENCE</scope>
    <source>
        <strain evidence="3">K2</strain>
    </source>
</reference>
<evidence type="ECO:0000313" key="4">
    <source>
        <dbReference type="Proteomes" id="UP001249851"/>
    </source>
</evidence>
<name>A0AAD9QWD9_ACRCE</name>
<dbReference type="Gene3D" id="1.10.1170.10">
    <property type="entry name" value="Inhibitor Of Apoptosis Protein (2mihbC-IAP-1), Chain A"/>
    <property type="match status" value="1"/>
</dbReference>
<comment type="caution">
    <text evidence="3">The sequence shown here is derived from an EMBL/GenBank/DDBJ whole genome shotgun (WGS) entry which is preliminary data.</text>
</comment>
<dbReference type="InterPro" id="IPR050784">
    <property type="entry name" value="IAP"/>
</dbReference>
<dbReference type="AlphaFoldDB" id="A0AAD9QWD9"/>
<dbReference type="InterPro" id="IPR001370">
    <property type="entry name" value="BIR_rpt"/>
</dbReference>
<organism evidence="3 4">
    <name type="scientific">Acropora cervicornis</name>
    <name type="common">Staghorn coral</name>
    <dbReference type="NCBI Taxonomy" id="6130"/>
    <lineage>
        <taxon>Eukaryota</taxon>
        <taxon>Metazoa</taxon>
        <taxon>Cnidaria</taxon>
        <taxon>Anthozoa</taxon>
        <taxon>Hexacorallia</taxon>
        <taxon>Scleractinia</taxon>
        <taxon>Astrocoeniina</taxon>
        <taxon>Acroporidae</taxon>
        <taxon>Acropora</taxon>
    </lineage>
</organism>
<reference evidence="3" key="2">
    <citation type="journal article" date="2023" name="Science">
        <title>Genomic signatures of disease resistance in endangered staghorn corals.</title>
        <authorList>
            <person name="Vollmer S.V."/>
            <person name="Selwyn J.D."/>
            <person name="Despard B.A."/>
            <person name="Roesel C.L."/>
        </authorList>
    </citation>
    <scope>NUCLEOTIDE SEQUENCE</scope>
    <source>
        <strain evidence="3">K2</strain>
    </source>
</reference>
<feature type="compositionally biased region" description="Low complexity" evidence="1">
    <location>
        <begin position="118"/>
        <end position="127"/>
    </location>
</feature>
<sequence>MAKLKTKLVILAVVGVVLAVFYPKIKSAYGKHVKPHADVAGKTFRTIKDFSIFGYHVPWKYVLPGFALFLAVQLFRRRRRLKKLAEDQKKKDQTFMTEEEAKPVHTTNKETKCESLDSDVPSSVPSSNPKDMSLVGNRVRTYMYWPSTSSVNVFELARAGFVFTGVDDVVKCFQCKGTLKMWKPGDDPMEGHKEYYPDCPHVMVGDALKKPVSTQTQLDDLSTVCQGVGYRLKQLCSLQSKVTGAEPAKKHLTELQKRLDTTERTMHLVMKQMEAVTKCLAKTLADDPAMSGDKSLAEITEGLVNLKESN</sequence>
<dbReference type="GO" id="GO:0005737">
    <property type="term" value="C:cytoplasm"/>
    <property type="evidence" value="ECO:0007669"/>
    <property type="project" value="TreeGrafter"/>
</dbReference>
<feature type="compositionally biased region" description="Basic and acidic residues" evidence="1">
    <location>
        <begin position="92"/>
        <end position="115"/>
    </location>
</feature>
<dbReference type="PROSITE" id="PS50143">
    <property type="entry name" value="BIR_REPEAT_2"/>
    <property type="match status" value="1"/>
</dbReference>
<dbReference type="GO" id="GO:0051726">
    <property type="term" value="P:regulation of cell cycle"/>
    <property type="evidence" value="ECO:0007669"/>
    <property type="project" value="TreeGrafter"/>
</dbReference>
<feature type="non-terminal residue" evidence="3">
    <location>
        <position position="310"/>
    </location>
</feature>
<feature type="transmembrane region" description="Helical" evidence="2">
    <location>
        <begin position="58"/>
        <end position="75"/>
    </location>
</feature>
<evidence type="ECO:0000313" key="3">
    <source>
        <dbReference type="EMBL" id="KAK2568281.1"/>
    </source>
</evidence>